<evidence type="ECO:0000259" key="2">
    <source>
        <dbReference type="Pfam" id="PF02374"/>
    </source>
</evidence>
<dbReference type="InterPro" id="IPR025723">
    <property type="entry name" value="ArsA/GET3_ATPase-like"/>
</dbReference>
<dbReference type="RefSeq" id="WP_196816172.1">
    <property type="nucleotide sequence ID" value="NZ_CP012850.1"/>
</dbReference>
<accession>A0A654LZW6</accession>
<dbReference type="PANTHER" id="PTHR10803">
    <property type="entry name" value="ARSENICAL PUMP-DRIVING ATPASE ARSENITE-TRANSLOCATING ATPASE"/>
    <property type="match status" value="1"/>
</dbReference>
<dbReference type="EMBL" id="CP012850">
    <property type="protein sequence ID" value="ALI37008.1"/>
    <property type="molecule type" value="Genomic_DNA"/>
</dbReference>
<dbReference type="OrthoDB" id="46198at2157"/>
<comment type="similarity">
    <text evidence="1">Belongs to the arsA ATPase family.</text>
</comment>
<name>A0A654LZW6_9ARCH</name>
<reference evidence="4" key="1">
    <citation type="submission" date="2015-10" db="EMBL/GenBank/DDBJ databases">
        <title>Niche specialization of a soil ammonia-oxidizing archaeon, Candidatus Nitrosocosmicus oleophilus.</title>
        <authorList>
            <person name="Jung M.-Y."/>
            <person name="Rhee S.-K."/>
        </authorList>
    </citation>
    <scope>NUCLEOTIDE SEQUENCE [LARGE SCALE GENOMIC DNA]</scope>
    <source>
        <strain evidence="4">MY3</strain>
    </source>
</reference>
<dbReference type="GeneID" id="60422719"/>
<dbReference type="Pfam" id="PF02374">
    <property type="entry name" value="ArsA_ATPase"/>
    <property type="match status" value="1"/>
</dbReference>
<organism evidence="3 4">
    <name type="scientific">Candidatus Nitrosocosmicus oleophilus</name>
    <dbReference type="NCBI Taxonomy" id="1353260"/>
    <lineage>
        <taxon>Archaea</taxon>
        <taxon>Nitrososphaerota</taxon>
        <taxon>Nitrososphaeria</taxon>
        <taxon>Nitrososphaerales</taxon>
        <taxon>Nitrososphaeraceae</taxon>
        <taxon>Candidatus Nitrosocosmicus</taxon>
    </lineage>
</organism>
<dbReference type="InterPro" id="IPR016300">
    <property type="entry name" value="ATPase_ArsA/GET3"/>
</dbReference>
<evidence type="ECO:0000313" key="3">
    <source>
        <dbReference type="EMBL" id="ALI37008.1"/>
    </source>
</evidence>
<sequence>MRLIIYTGKGGTGKTVNSCSTAIKLADLNHKTLIISSDPAHTLEDAFVVSAVGNKPIKVLDGLYALQVDPVLELAENYGAILSYVASIFSRRGLDETLSYEIAMLPGMTQLFSLLRIEEFIRHDKFDCIVLDMPASGEALRYLYFPKLVGNIGEKLLGFTGVFSGFAKMFQPFSSFAQIPPDVIQVEINLLKRLELLSKIIIDPKITSLRLIVNPDTFSIENAKRALMSANLYGINVDVVIINKIFPSDVPNSYFTRWIEYQSRKIQEAKTSFYPLHIIEERFYEKELKGIEMLRENAEAIFDNEDPSRVFYSDKVFEFVKSGSTLILRLKAPFTNKDNFEINRYGDNLAIKVLGATGYIVNVIPLPVATITMKLFEVKIHDGIIEVTFKE</sequence>
<gene>
    <name evidence="3" type="primary">arsA</name>
    <name evidence="3" type="ORF">NMY3_02818</name>
</gene>
<dbReference type="GO" id="GO:0005524">
    <property type="term" value="F:ATP binding"/>
    <property type="evidence" value="ECO:0007669"/>
    <property type="project" value="InterPro"/>
</dbReference>
<dbReference type="Proteomes" id="UP000058925">
    <property type="component" value="Chromosome"/>
</dbReference>
<dbReference type="InterPro" id="IPR027417">
    <property type="entry name" value="P-loop_NTPase"/>
</dbReference>
<proteinExistence type="inferred from homology"/>
<dbReference type="KEGG" id="taa:NMY3_02818"/>
<dbReference type="NCBIfam" id="TIGR00345">
    <property type="entry name" value="GET3_arsA_TRC40"/>
    <property type="match status" value="1"/>
</dbReference>
<dbReference type="PANTHER" id="PTHR10803:SF3">
    <property type="entry name" value="ATPASE GET3"/>
    <property type="match status" value="1"/>
</dbReference>
<dbReference type="Gene3D" id="3.40.50.300">
    <property type="entry name" value="P-loop containing nucleotide triphosphate hydrolases"/>
    <property type="match status" value="1"/>
</dbReference>
<dbReference type="GO" id="GO:0016887">
    <property type="term" value="F:ATP hydrolysis activity"/>
    <property type="evidence" value="ECO:0007669"/>
    <property type="project" value="InterPro"/>
</dbReference>
<dbReference type="CDD" id="cd02035">
    <property type="entry name" value="ArsA"/>
    <property type="match status" value="1"/>
</dbReference>
<dbReference type="AlphaFoldDB" id="A0A654LZW6"/>
<feature type="domain" description="ArsA/GET3 Anion-transporting ATPase-like" evidence="2">
    <location>
        <begin position="1"/>
        <end position="301"/>
    </location>
</feature>
<evidence type="ECO:0000313" key="4">
    <source>
        <dbReference type="Proteomes" id="UP000058925"/>
    </source>
</evidence>
<evidence type="ECO:0000256" key="1">
    <source>
        <dbReference type="ARBA" id="ARBA00011040"/>
    </source>
</evidence>
<protein>
    <submittedName>
        <fullName evidence="3">Arsenical pump-driving ATPase</fullName>
    </submittedName>
</protein>
<dbReference type="SUPFAM" id="SSF52540">
    <property type="entry name" value="P-loop containing nucleoside triphosphate hydrolases"/>
    <property type="match status" value="1"/>
</dbReference>
<keyword evidence="4" id="KW-1185">Reference proteome</keyword>